<dbReference type="PANTHER" id="PTHR21716:SF4">
    <property type="entry name" value="TRANSMEMBRANE PROTEIN 245"/>
    <property type="match status" value="1"/>
</dbReference>
<evidence type="ECO:0000256" key="2">
    <source>
        <dbReference type="ARBA" id="ARBA00009773"/>
    </source>
</evidence>
<dbReference type="Proteomes" id="UP000176634">
    <property type="component" value="Unassembled WGS sequence"/>
</dbReference>
<evidence type="ECO:0000256" key="4">
    <source>
        <dbReference type="ARBA" id="ARBA00022989"/>
    </source>
</evidence>
<keyword evidence="3 6" id="KW-0812">Transmembrane</keyword>
<dbReference type="Pfam" id="PF01594">
    <property type="entry name" value="AI-2E_transport"/>
    <property type="match status" value="1"/>
</dbReference>
<dbReference type="AlphaFoldDB" id="A0A1F6PA26"/>
<comment type="subcellular location">
    <subcellularLocation>
        <location evidence="1">Membrane</location>
        <topology evidence="1">Multi-pass membrane protein</topology>
    </subcellularLocation>
</comment>
<dbReference type="InterPro" id="IPR002549">
    <property type="entry name" value="AI-2E-like"/>
</dbReference>
<sequence>MKFSSFKNLIFFSSLILVTALFLFLIKPFFYPIFWAAIIAGIFYPVFKRINAKIEYPNLSSLITIIVVLVIIIIPVALLSSLVLKESLGLYTSLSNNQGPIVNTVKNVFAWIQNNPITDKLNIDEQQVTAKLTEIAKTATDFIFTAVKDLTQNSVTFLIMFIIMIYALFFFLKDGERMLKRLSHLSPLGDEHETLMYKKFTSTARAVLKGTLIVGAVQGFLTGVLFYIAGIEGSLIWGIITMLFSVVPALGSYVIWLPAALVMLILGNIWQGVLIIIVGAFLISTIDNFLRPVLVGKDTQMHPLLILFSTLGGLIIFGVSGFIIGPIITALLLSLWEMYEQYYKQELNND</sequence>
<evidence type="ECO:0000256" key="1">
    <source>
        <dbReference type="ARBA" id="ARBA00004141"/>
    </source>
</evidence>
<feature type="transmembrane region" description="Helical" evidence="6">
    <location>
        <begin position="32"/>
        <end position="47"/>
    </location>
</feature>
<comment type="caution">
    <text evidence="7">The sequence shown here is derived from an EMBL/GenBank/DDBJ whole genome shotgun (WGS) entry which is preliminary data.</text>
</comment>
<evidence type="ECO:0000313" key="7">
    <source>
        <dbReference type="EMBL" id="OGH93019.1"/>
    </source>
</evidence>
<dbReference type="EMBL" id="MFRA01000004">
    <property type="protein sequence ID" value="OGH93019.1"/>
    <property type="molecule type" value="Genomic_DNA"/>
</dbReference>
<reference evidence="7 8" key="1">
    <citation type="journal article" date="2016" name="Nat. Commun.">
        <title>Thousands of microbial genomes shed light on interconnected biogeochemical processes in an aquifer system.</title>
        <authorList>
            <person name="Anantharaman K."/>
            <person name="Brown C.T."/>
            <person name="Hug L.A."/>
            <person name="Sharon I."/>
            <person name="Castelle C.J."/>
            <person name="Probst A.J."/>
            <person name="Thomas B.C."/>
            <person name="Singh A."/>
            <person name="Wilkins M.J."/>
            <person name="Karaoz U."/>
            <person name="Brodie E.L."/>
            <person name="Williams K.H."/>
            <person name="Hubbard S.S."/>
            <person name="Banfield J.F."/>
        </authorList>
    </citation>
    <scope>NUCLEOTIDE SEQUENCE [LARGE SCALE GENOMIC DNA]</scope>
</reference>
<name>A0A1F6PA26_9BACT</name>
<evidence type="ECO:0000256" key="5">
    <source>
        <dbReference type="ARBA" id="ARBA00023136"/>
    </source>
</evidence>
<dbReference type="STRING" id="1798705.A2563_05415"/>
<evidence type="ECO:0000256" key="3">
    <source>
        <dbReference type="ARBA" id="ARBA00022692"/>
    </source>
</evidence>
<keyword evidence="4 6" id="KW-1133">Transmembrane helix</keyword>
<feature type="transmembrane region" description="Helical" evidence="6">
    <location>
        <begin position="235"/>
        <end position="256"/>
    </location>
</feature>
<protein>
    <recommendedName>
        <fullName evidence="9">AI-2E family transporter</fullName>
    </recommendedName>
</protein>
<organism evidence="7 8">
    <name type="scientific">Candidatus Magasanikbacteria bacterium RIFOXYD1_FULL_40_23</name>
    <dbReference type="NCBI Taxonomy" id="1798705"/>
    <lineage>
        <taxon>Bacteria</taxon>
        <taxon>Candidatus Magasanikiibacteriota</taxon>
    </lineage>
</organism>
<evidence type="ECO:0008006" key="9">
    <source>
        <dbReference type="Google" id="ProtNLM"/>
    </source>
</evidence>
<feature type="transmembrane region" description="Helical" evidence="6">
    <location>
        <begin position="154"/>
        <end position="172"/>
    </location>
</feature>
<gene>
    <name evidence="7" type="ORF">A2563_05415</name>
</gene>
<dbReference type="GO" id="GO:0016020">
    <property type="term" value="C:membrane"/>
    <property type="evidence" value="ECO:0007669"/>
    <property type="project" value="UniProtKB-SubCell"/>
</dbReference>
<keyword evidence="5 6" id="KW-0472">Membrane</keyword>
<dbReference type="PANTHER" id="PTHR21716">
    <property type="entry name" value="TRANSMEMBRANE PROTEIN"/>
    <property type="match status" value="1"/>
</dbReference>
<feature type="transmembrane region" description="Helical" evidence="6">
    <location>
        <begin position="263"/>
        <end position="286"/>
    </location>
</feature>
<feature type="transmembrane region" description="Helical" evidence="6">
    <location>
        <begin position="306"/>
        <end position="336"/>
    </location>
</feature>
<evidence type="ECO:0000313" key="8">
    <source>
        <dbReference type="Proteomes" id="UP000176634"/>
    </source>
</evidence>
<evidence type="ECO:0000256" key="6">
    <source>
        <dbReference type="SAM" id="Phobius"/>
    </source>
</evidence>
<accession>A0A1F6PA26</accession>
<feature type="transmembrane region" description="Helical" evidence="6">
    <location>
        <begin position="9"/>
        <end position="26"/>
    </location>
</feature>
<feature type="transmembrane region" description="Helical" evidence="6">
    <location>
        <begin position="206"/>
        <end position="229"/>
    </location>
</feature>
<proteinExistence type="inferred from homology"/>
<comment type="similarity">
    <text evidence="2">Belongs to the autoinducer-2 exporter (AI-2E) (TC 2.A.86) family.</text>
</comment>
<feature type="transmembrane region" description="Helical" evidence="6">
    <location>
        <begin position="59"/>
        <end position="84"/>
    </location>
</feature>